<comment type="caution">
    <text evidence="4">The sequence shown here is derived from an EMBL/GenBank/DDBJ whole genome shotgun (WGS) entry which is preliminary data.</text>
</comment>
<feature type="non-terminal residue" evidence="4">
    <location>
        <position position="1"/>
    </location>
</feature>
<evidence type="ECO:0000256" key="2">
    <source>
        <dbReference type="PROSITE-ProRule" id="PRU00302"/>
    </source>
</evidence>
<dbReference type="Pfam" id="PF00084">
    <property type="entry name" value="Sushi"/>
    <property type="match status" value="1"/>
</dbReference>
<dbReference type="CDD" id="cd00033">
    <property type="entry name" value="CCP"/>
    <property type="match status" value="1"/>
</dbReference>
<name>A0A4Y2EJV5_ARAVE</name>
<dbReference type="Proteomes" id="UP000499080">
    <property type="component" value="Unassembled WGS sequence"/>
</dbReference>
<keyword evidence="5" id="KW-1185">Reference proteome</keyword>
<dbReference type="Gene3D" id="2.10.70.10">
    <property type="entry name" value="Complement Module, domain 1"/>
    <property type="match status" value="1"/>
</dbReference>
<keyword evidence="1" id="KW-1015">Disulfide bond</keyword>
<feature type="domain" description="Sushi" evidence="3">
    <location>
        <begin position="1"/>
        <end position="68"/>
    </location>
</feature>
<evidence type="ECO:0000313" key="4">
    <source>
        <dbReference type="EMBL" id="GBM29131.1"/>
    </source>
</evidence>
<dbReference type="AlphaFoldDB" id="A0A4Y2EJV5"/>
<dbReference type="OrthoDB" id="6436184at2759"/>
<protein>
    <recommendedName>
        <fullName evidence="3">Sushi domain-containing protein</fullName>
    </recommendedName>
</protein>
<accession>A0A4Y2EJV5</accession>
<evidence type="ECO:0000256" key="1">
    <source>
        <dbReference type="ARBA" id="ARBA00023157"/>
    </source>
</evidence>
<dbReference type="InterPro" id="IPR035976">
    <property type="entry name" value="Sushi/SCR/CCP_sf"/>
</dbReference>
<comment type="caution">
    <text evidence="2">Lacks conserved residue(s) required for the propagation of feature annotation.</text>
</comment>
<reference evidence="4 5" key="1">
    <citation type="journal article" date="2019" name="Sci. Rep.">
        <title>Orb-weaving spider Araneus ventricosus genome elucidates the spidroin gene catalogue.</title>
        <authorList>
            <person name="Kono N."/>
            <person name="Nakamura H."/>
            <person name="Ohtoshi R."/>
            <person name="Moran D.A.P."/>
            <person name="Shinohara A."/>
            <person name="Yoshida Y."/>
            <person name="Fujiwara M."/>
            <person name="Mori M."/>
            <person name="Tomita M."/>
            <person name="Arakawa K."/>
        </authorList>
    </citation>
    <scope>NUCLEOTIDE SEQUENCE [LARGE SCALE GENOMIC DNA]</scope>
</reference>
<dbReference type="PROSITE" id="PS50923">
    <property type="entry name" value="SUSHI"/>
    <property type="match status" value="1"/>
</dbReference>
<gene>
    <name evidence="4" type="ORF">AVEN_27016_1</name>
</gene>
<evidence type="ECO:0000259" key="3">
    <source>
        <dbReference type="PROSITE" id="PS50923"/>
    </source>
</evidence>
<keyword evidence="2" id="KW-0768">Sushi</keyword>
<dbReference type="EMBL" id="BGPR01092954">
    <property type="protein sequence ID" value="GBM29131.1"/>
    <property type="molecule type" value="Genomic_DNA"/>
</dbReference>
<sequence>NSCPPPPIVPHSKLHCEHGGTHSFPRGSVCKYICNSGFVMPLRQRKFQSRKCTSKLQWKPAAVPHCKRSVPPKPRKGSCISQTILAKDGASAKIKLPKFKSSMKGSKIKVKCSLNGTLPVGHYINHCDGVDKQLGLSSSCTYNITIQTAFIDIEAKFLDCLARCERIN</sequence>
<dbReference type="SMART" id="SM00032">
    <property type="entry name" value="CCP"/>
    <property type="match status" value="1"/>
</dbReference>
<proteinExistence type="predicted"/>
<organism evidence="4 5">
    <name type="scientific">Araneus ventricosus</name>
    <name type="common">Orbweaver spider</name>
    <name type="synonym">Epeira ventricosa</name>
    <dbReference type="NCBI Taxonomy" id="182803"/>
    <lineage>
        <taxon>Eukaryota</taxon>
        <taxon>Metazoa</taxon>
        <taxon>Ecdysozoa</taxon>
        <taxon>Arthropoda</taxon>
        <taxon>Chelicerata</taxon>
        <taxon>Arachnida</taxon>
        <taxon>Araneae</taxon>
        <taxon>Araneomorphae</taxon>
        <taxon>Entelegynae</taxon>
        <taxon>Araneoidea</taxon>
        <taxon>Araneidae</taxon>
        <taxon>Araneus</taxon>
    </lineage>
</organism>
<dbReference type="SUPFAM" id="SSF57535">
    <property type="entry name" value="Complement control module/SCR domain"/>
    <property type="match status" value="1"/>
</dbReference>
<evidence type="ECO:0000313" key="5">
    <source>
        <dbReference type="Proteomes" id="UP000499080"/>
    </source>
</evidence>
<dbReference type="InterPro" id="IPR000436">
    <property type="entry name" value="Sushi_SCR_CCP_dom"/>
</dbReference>